<proteinExistence type="inferred from homology"/>
<feature type="transmembrane region" description="Helical" evidence="14">
    <location>
        <begin position="474"/>
        <end position="494"/>
    </location>
</feature>
<evidence type="ECO:0000256" key="3">
    <source>
        <dbReference type="ARBA" id="ARBA00022475"/>
    </source>
</evidence>
<evidence type="ECO:0000256" key="8">
    <source>
        <dbReference type="ARBA" id="ARBA00023054"/>
    </source>
</evidence>
<comment type="similarity">
    <text evidence="11">Belongs to the chitin synthase family. Class IV subfamily.</text>
</comment>
<keyword evidence="8" id="KW-0175">Coiled coil</keyword>
<dbReference type="Proteomes" id="UP001347796">
    <property type="component" value="Unassembled WGS sequence"/>
</dbReference>
<evidence type="ECO:0000256" key="7">
    <source>
        <dbReference type="ARBA" id="ARBA00022989"/>
    </source>
</evidence>
<feature type="transmembrane region" description="Helical" evidence="14">
    <location>
        <begin position="276"/>
        <end position="297"/>
    </location>
</feature>
<feature type="transmembrane region" description="Helical" evidence="14">
    <location>
        <begin position="1089"/>
        <end position="1112"/>
    </location>
</feature>
<organism evidence="16 17">
    <name type="scientific">Patella caerulea</name>
    <name type="common">Rayed Mediterranean limpet</name>
    <dbReference type="NCBI Taxonomy" id="87958"/>
    <lineage>
        <taxon>Eukaryota</taxon>
        <taxon>Metazoa</taxon>
        <taxon>Spiralia</taxon>
        <taxon>Lophotrochozoa</taxon>
        <taxon>Mollusca</taxon>
        <taxon>Gastropoda</taxon>
        <taxon>Patellogastropoda</taxon>
        <taxon>Patelloidea</taxon>
        <taxon>Patellidae</taxon>
        <taxon>Patella</taxon>
    </lineage>
</organism>
<reference evidence="16 17" key="1">
    <citation type="submission" date="2024-01" db="EMBL/GenBank/DDBJ databases">
        <title>The genome of the rayed Mediterranean limpet Patella caerulea (Linnaeus, 1758).</title>
        <authorList>
            <person name="Anh-Thu Weber A."/>
            <person name="Halstead-Nussloch G."/>
        </authorList>
    </citation>
    <scope>NUCLEOTIDE SEQUENCE [LARGE SCALE GENOMIC DNA]</scope>
    <source>
        <strain evidence="16">AATW-2023a</strain>
        <tissue evidence="16">Whole specimen</tissue>
    </source>
</reference>
<feature type="region of interest" description="Disordered" evidence="13">
    <location>
        <begin position="624"/>
        <end position="645"/>
    </location>
</feature>
<keyword evidence="9 14" id="KW-0472">Membrane</keyword>
<feature type="compositionally biased region" description="Basic and acidic residues" evidence="13">
    <location>
        <begin position="634"/>
        <end position="645"/>
    </location>
</feature>
<feature type="region of interest" description="Disordered" evidence="13">
    <location>
        <begin position="1631"/>
        <end position="1733"/>
    </location>
</feature>
<evidence type="ECO:0000256" key="4">
    <source>
        <dbReference type="ARBA" id="ARBA00022676"/>
    </source>
</evidence>
<feature type="region of interest" description="Disordered" evidence="13">
    <location>
        <begin position="96"/>
        <end position="118"/>
    </location>
</feature>
<protein>
    <recommendedName>
        <fullName evidence="2">chitin synthase</fullName>
        <ecNumber evidence="2">2.4.1.16</ecNumber>
    </recommendedName>
</protein>
<dbReference type="Pfam" id="PF23000">
    <property type="entry name" value="ChitinSynthase_IV_N"/>
    <property type="match status" value="1"/>
</dbReference>
<evidence type="ECO:0000313" key="16">
    <source>
        <dbReference type="EMBL" id="KAK6165561.1"/>
    </source>
</evidence>
<feature type="transmembrane region" description="Helical" evidence="14">
    <location>
        <begin position="1000"/>
        <end position="1025"/>
    </location>
</feature>
<evidence type="ECO:0000256" key="14">
    <source>
        <dbReference type="SAM" id="Phobius"/>
    </source>
</evidence>
<keyword evidence="6 14" id="KW-0812">Transmembrane</keyword>
<feature type="transmembrane region" description="Helical" evidence="14">
    <location>
        <begin position="213"/>
        <end position="234"/>
    </location>
</feature>
<keyword evidence="7 14" id="KW-1133">Transmembrane helix</keyword>
<evidence type="ECO:0000259" key="15">
    <source>
        <dbReference type="Pfam" id="PF23000"/>
    </source>
</evidence>
<dbReference type="EC" id="2.4.1.16" evidence="2"/>
<evidence type="ECO:0000256" key="2">
    <source>
        <dbReference type="ARBA" id="ARBA00012543"/>
    </source>
</evidence>
<feature type="transmembrane region" description="Helical" evidence="14">
    <location>
        <begin position="410"/>
        <end position="432"/>
    </location>
</feature>
<dbReference type="PANTHER" id="PTHR22914">
    <property type="entry name" value="CHITIN SYNTHASE"/>
    <property type="match status" value="1"/>
</dbReference>
<keyword evidence="17" id="KW-1185">Reference proteome</keyword>
<feature type="compositionally biased region" description="Basic and acidic residues" evidence="13">
    <location>
        <begin position="96"/>
        <end position="108"/>
    </location>
</feature>
<feature type="transmembrane region" description="Helical" evidence="14">
    <location>
        <begin position="327"/>
        <end position="347"/>
    </location>
</feature>
<evidence type="ECO:0000256" key="12">
    <source>
        <dbReference type="ARBA" id="ARBA00048014"/>
    </source>
</evidence>
<feature type="transmembrane region" description="Helical" evidence="14">
    <location>
        <begin position="246"/>
        <end position="270"/>
    </location>
</feature>
<evidence type="ECO:0000313" key="17">
    <source>
        <dbReference type="Proteomes" id="UP001347796"/>
    </source>
</evidence>
<feature type="compositionally biased region" description="Basic and acidic residues" evidence="13">
    <location>
        <begin position="1631"/>
        <end position="1640"/>
    </location>
</feature>
<evidence type="ECO:0000256" key="6">
    <source>
        <dbReference type="ARBA" id="ARBA00022692"/>
    </source>
</evidence>
<keyword evidence="4" id="KW-0328">Glycosyltransferase</keyword>
<keyword evidence="10" id="KW-0325">Glycoprotein</keyword>
<dbReference type="EMBL" id="JAZGQO010000021">
    <property type="protein sequence ID" value="KAK6165561.1"/>
    <property type="molecule type" value="Genomic_DNA"/>
</dbReference>
<dbReference type="Pfam" id="PF03142">
    <property type="entry name" value="Chitin_synth_2"/>
    <property type="match status" value="1"/>
</dbReference>
<dbReference type="GO" id="GO:0005886">
    <property type="term" value="C:plasma membrane"/>
    <property type="evidence" value="ECO:0007669"/>
    <property type="project" value="UniProtKB-SubCell"/>
</dbReference>
<accession>A0AAN8G855</accession>
<evidence type="ECO:0000256" key="5">
    <source>
        <dbReference type="ARBA" id="ARBA00022679"/>
    </source>
</evidence>
<feature type="transmembrane region" description="Helical" evidence="14">
    <location>
        <begin position="1346"/>
        <end position="1364"/>
    </location>
</feature>
<feature type="transmembrane region" description="Helical" evidence="14">
    <location>
        <begin position="353"/>
        <end position="371"/>
    </location>
</feature>
<dbReference type="InterPro" id="IPR004835">
    <property type="entry name" value="Chitin_synth"/>
</dbReference>
<evidence type="ECO:0000256" key="11">
    <source>
        <dbReference type="ARBA" id="ARBA00046329"/>
    </source>
</evidence>
<feature type="transmembrane region" description="Helical" evidence="14">
    <location>
        <begin position="1032"/>
        <end position="1053"/>
    </location>
</feature>
<comment type="caution">
    <text evidence="16">The sequence shown here is derived from an EMBL/GenBank/DDBJ whole genome shotgun (WGS) entry which is preliminary data.</text>
</comment>
<evidence type="ECO:0000256" key="13">
    <source>
        <dbReference type="SAM" id="MobiDB-lite"/>
    </source>
</evidence>
<feature type="transmembrane region" description="Helical" evidence="14">
    <location>
        <begin position="561"/>
        <end position="582"/>
    </location>
</feature>
<feature type="compositionally biased region" description="Acidic residues" evidence="13">
    <location>
        <begin position="1644"/>
        <end position="1654"/>
    </location>
</feature>
<feature type="transmembrane region" description="Helical" evidence="14">
    <location>
        <begin position="1393"/>
        <end position="1414"/>
    </location>
</feature>
<gene>
    <name evidence="16" type="ORF">SNE40_022467</name>
</gene>
<feature type="transmembrane region" description="Helical" evidence="14">
    <location>
        <begin position="787"/>
        <end position="803"/>
    </location>
</feature>
<feature type="transmembrane region" description="Helical" evidence="14">
    <location>
        <begin position="144"/>
        <end position="164"/>
    </location>
</feature>
<dbReference type="SUPFAM" id="SSF53448">
    <property type="entry name" value="Nucleotide-diphospho-sugar transferases"/>
    <property type="match status" value="1"/>
</dbReference>
<dbReference type="InterPro" id="IPR029044">
    <property type="entry name" value="Nucleotide-diphossugar_trans"/>
</dbReference>
<sequence length="1733" mass="197097">MARNWINRTNAMYNQRSGPGQFNQRITVPEIEDENDYNCYDNTAYDDISWSDDECPDADYAITSSDSEDDVPETKDVHHVNGNVPHARITKVQIEKRKSWEPNEDMKPTRKTSKSKNNQWNVFAETSSELGTHSERRRWRTINVVVKIVLCTIFFFIVLGTATLSKLTFLYMTFYINPGEGFSFKHQDVNNENKTFHYELKKPVPNHTMDIKWIWAIIMILCSQYLFTVIFSLWTIIFKKTVPIKCLALIMTLVTETLHTVGLSIFIFYVLPSFDPLTACLLTWNVAAIPGILKIFLPDIPSTASLTPDTKMSTESKTTTKSCCRKIIDVIMAVLHLGSMAAWVYQSYYDRDIYVMVLLPVSLTLISLSWWENFIALPKKKRGPDYDPKESGNGCFSSIKDSLGKRNVKTIFIATVWKILLTIGFPALFFSYSKIECVETFFFLRKLGTNCSVFGNIKLMDDRPPIYGTDCHNMMPFLVACVNIVSSVICYKTGKSACKILAQVPCFTLPIMLSGPLSVAILLSTYTFPEEIPIFMGCTAPWVDIGASSIGDFLFHFTVEWWIPIGLVGYVSMLYIVGHTFSPKSDRLARTDRLFIKPLFCGVLLEQSMLLNRRRDEDDGRKHKLKGKWTLGDPDTKETDEPKGEKKDEVPMIYICATMWHETEQEMINMLKSVFRLDSDQSARKLAQSFFGLTDPDYYEFEAHIFFDDAFQAHDDTCVDFRVNDFVKQLVRVMQKAASDIHGGAMEIQSPVKVATPYGGRLTWNMPGGNKIIAHVKDKAKIRHRKRWSQVMYMYYFLGYQLLSKKMSMKRKKMRAENTYLLALDGDVDFQPMAVQILVDRMKTNPNLGAACGRIHPIGSGPMVWYQKFEYAVSHWLAKATEHMLGCVLCSPGCFSLFRGSALMDDNVMKKYTTPPTEARHYVQYDQGEDRWLCTLLLQQGYRVEYAAASDSYTFAPEGFYEFYNQRRRWTPSTMANILDLLMTWTATTKKNEDISWLYMFYQTSLLTFSIITPGTIFLLVLGALRTAYADIPLYGALILNLIPVCIFVFLCLKAPSKYQLAFAGILSIFYSLLMMLVLVGLIKQVGDYGFCSVTTIFMTTVASIFVVAAFLHPQEFTCILHGFLYFLTIPSMSMLLVIYSLANLHNVSWGTREVKQAAPPPKQQDNTAPPVKHNMLHQFVGKVVDSHNLESDFGFRCGNMFTCACCPSENSSRSTMDKVILARLDELDEKITVLASVDGSIRDVSDLPTDSSQPPPFSKDPNPFEGAGERENPVFEEEIVKVKENSHSPFWIKDDDLGDGDIIMSTTDEDSFWEELISLYLFPLVENKDHKKKIQTELIELRNKVCLAFLLINALFIILIYALETISESSENLSFKIPCDIPNFEGERVEPISMTFTLVFGVMLSLQFTAMLFHRFSTFLHIASITNLQIKTGMSKKSDQPSPVTVEETIDLVREMQTVARDEDTMSVVTVSGNSTDSNPVGKELWHKLAVRRKPSIAPKTLSRAFMKNYGKLVNHLQNDEINDITEQDRTQQLQKKFKRFERKSLATIVKMAQASPDVKQQIISRGKKRWDMLREKVKGKQGMSDVVSRVLQQKKLEDEQANKDSFMHIPDTQNDAGVHPLILLARKHKEMEQQKAKQEAGIAEESEPDDQTETSIHIEAAVSTPVSVRSRRQQNGEEDGIAEESEPDDQTETSVIHIEAAVSTPVSVRSRRQQNGELPPPSLRLPRDNVV</sequence>
<comment type="catalytic activity">
    <reaction evidence="12">
        <text>[(1-&gt;4)-N-acetyl-beta-D-glucosaminyl](n) + UDP-N-acetyl-alpha-D-glucosamine = [(1-&gt;4)-N-acetyl-beta-D-glucosaminyl](n+1) + UDP + H(+)</text>
        <dbReference type="Rhea" id="RHEA:16637"/>
        <dbReference type="Rhea" id="RHEA-COMP:9593"/>
        <dbReference type="Rhea" id="RHEA-COMP:9595"/>
        <dbReference type="ChEBI" id="CHEBI:15378"/>
        <dbReference type="ChEBI" id="CHEBI:17029"/>
        <dbReference type="ChEBI" id="CHEBI:57705"/>
        <dbReference type="ChEBI" id="CHEBI:58223"/>
        <dbReference type="EC" id="2.4.1.16"/>
    </reaction>
</comment>
<dbReference type="GO" id="GO:0004100">
    <property type="term" value="F:chitin synthase activity"/>
    <property type="evidence" value="ECO:0007669"/>
    <property type="project" value="UniProtKB-EC"/>
</dbReference>
<feature type="transmembrane region" description="Helical" evidence="14">
    <location>
        <begin position="1124"/>
        <end position="1143"/>
    </location>
</feature>
<keyword evidence="3" id="KW-1003">Cell membrane</keyword>
<feature type="region of interest" description="Disordered" evidence="13">
    <location>
        <begin position="1244"/>
        <end position="1270"/>
    </location>
</feature>
<feature type="transmembrane region" description="Helical" evidence="14">
    <location>
        <begin position="506"/>
        <end position="526"/>
    </location>
</feature>
<dbReference type="CDD" id="cd04190">
    <property type="entry name" value="Chitin_synth_C"/>
    <property type="match status" value="1"/>
</dbReference>
<dbReference type="GO" id="GO:0006031">
    <property type="term" value="P:chitin biosynthetic process"/>
    <property type="evidence" value="ECO:0007669"/>
    <property type="project" value="TreeGrafter"/>
</dbReference>
<comment type="subcellular location">
    <subcellularLocation>
        <location evidence="1">Cell membrane</location>
        <topology evidence="1">Multi-pass membrane protein</topology>
    </subcellularLocation>
</comment>
<keyword evidence="5" id="KW-0808">Transferase</keyword>
<evidence type="ECO:0000256" key="1">
    <source>
        <dbReference type="ARBA" id="ARBA00004651"/>
    </source>
</evidence>
<dbReference type="FunFam" id="3.90.550.10:FF:000139">
    <property type="entry name" value="Chitin synthase 8"/>
    <property type="match status" value="1"/>
</dbReference>
<feature type="domain" description="Chitin synthase chs-1/2 N-terminal putative transporter" evidence="15">
    <location>
        <begin position="145"/>
        <end position="377"/>
    </location>
</feature>
<dbReference type="PANTHER" id="PTHR22914:SF42">
    <property type="entry name" value="CHITIN SYNTHASE"/>
    <property type="match status" value="1"/>
</dbReference>
<feature type="compositionally biased region" description="Acidic residues" evidence="13">
    <location>
        <begin position="1678"/>
        <end position="1693"/>
    </location>
</feature>
<evidence type="ECO:0000256" key="10">
    <source>
        <dbReference type="ARBA" id="ARBA00023180"/>
    </source>
</evidence>
<dbReference type="InterPro" id="IPR055120">
    <property type="entry name" value="Chs-1/2_IV_N"/>
</dbReference>
<name>A0AAN8G855_PATCE</name>
<feature type="transmembrane region" description="Helical" evidence="14">
    <location>
        <begin position="1059"/>
        <end position="1082"/>
    </location>
</feature>
<evidence type="ECO:0000256" key="9">
    <source>
        <dbReference type="ARBA" id="ARBA00023136"/>
    </source>
</evidence>